<name>A0A834W1T7_9FABA</name>
<dbReference type="PRINTS" id="PR00463">
    <property type="entry name" value="EP450I"/>
</dbReference>
<dbReference type="PANTHER" id="PTHR47955">
    <property type="entry name" value="CYTOCHROME P450 FAMILY 71 PROTEIN"/>
    <property type="match status" value="1"/>
</dbReference>
<comment type="similarity">
    <text evidence="1 5">Belongs to the cytochrome P450 family.</text>
</comment>
<evidence type="ECO:0000256" key="2">
    <source>
        <dbReference type="ARBA" id="ARBA00022723"/>
    </source>
</evidence>
<keyword evidence="5" id="KW-0560">Oxidoreductase</keyword>
<dbReference type="GO" id="GO:0005506">
    <property type="term" value="F:iron ion binding"/>
    <property type="evidence" value="ECO:0007669"/>
    <property type="project" value="InterPro"/>
</dbReference>
<dbReference type="CDD" id="cd11072">
    <property type="entry name" value="CYP71-like"/>
    <property type="match status" value="1"/>
</dbReference>
<evidence type="ECO:0000313" key="7">
    <source>
        <dbReference type="EMBL" id="KAF7806015.1"/>
    </source>
</evidence>
<keyword evidence="4 5" id="KW-0349">Heme</keyword>
<evidence type="ECO:0000313" key="8">
    <source>
        <dbReference type="Proteomes" id="UP000634136"/>
    </source>
</evidence>
<dbReference type="PROSITE" id="PS00086">
    <property type="entry name" value="CYTOCHROME_P450"/>
    <property type="match status" value="1"/>
</dbReference>
<comment type="caution">
    <text evidence="7">The sequence shown here is derived from an EMBL/GenBank/DDBJ whole genome shotgun (WGS) entry which is preliminary data.</text>
</comment>
<feature type="binding site" description="axial binding residue" evidence="4">
    <location>
        <position position="455"/>
    </location>
    <ligand>
        <name>heme</name>
        <dbReference type="ChEBI" id="CHEBI:30413"/>
    </ligand>
    <ligandPart>
        <name>Fe</name>
        <dbReference type="ChEBI" id="CHEBI:18248"/>
    </ligandPart>
</feature>
<dbReference type="OrthoDB" id="1470350at2759"/>
<protein>
    <submittedName>
        <fullName evidence="7">Cytochrome P450 71A26-like</fullName>
    </submittedName>
</protein>
<accession>A0A834W1T7</accession>
<dbReference type="PRINTS" id="PR00385">
    <property type="entry name" value="P450"/>
</dbReference>
<evidence type="ECO:0000256" key="4">
    <source>
        <dbReference type="PIRSR" id="PIRSR602401-1"/>
    </source>
</evidence>
<evidence type="ECO:0000256" key="6">
    <source>
        <dbReference type="SAM" id="Phobius"/>
    </source>
</evidence>
<evidence type="ECO:0000256" key="5">
    <source>
        <dbReference type="RuleBase" id="RU000461"/>
    </source>
</evidence>
<proteinExistence type="inferred from homology"/>
<dbReference type="Pfam" id="PF00067">
    <property type="entry name" value="p450"/>
    <property type="match status" value="1"/>
</dbReference>
<organism evidence="7 8">
    <name type="scientific">Senna tora</name>
    <dbReference type="NCBI Taxonomy" id="362788"/>
    <lineage>
        <taxon>Eukaryota</taxon>
        <taxon>Viridiplantae</taxon>
        <taxon>Streptophyta</taxon>
        <taxon>Embryophyta</taxon>
        <taxon>Tracheophyta</taxon>
        <taxon>Spermatophyta</taxon>
        <taxon>Magnoliopsida</taxon>
        <taxon>eudicotyledons</taxon>
        <taxon>Gunneridae</taxon>
        <taxon>Pentapetalae</taxon>
        <taxon>rosids</taxon>
        <taxon>fabids</taxon>
        <taxon>Fabales</taxon>
        <taxon>Fabaceae</taxon>
        <taxon>Caesalpinioideae</taxon>
        <taxon>Cassia clade</taxon>
        <taxon>Senna</taxon>
    </lineage>
</organism>
<keyword evidence="8" id="KW-1185">Reference proteome</keyword>
<keyword evidence="5" id="KW-0503">Monooxygenase</keyword>
<keyword evidence="6" id="KW-0472">Membrane</keyword>
<dbReference type="SUPFAM" id="SSF48264">
    <property type="entry name" value="Cytochrome P450"/>
    <property type="match status" value="1"/>
</dbReference>
<keyword evidence="6" id="KW-0812">Transmembrane</keyword>
<dbReference type="InterPro" id="IPR001128">
    <property type="entry name" value="Cyt_P450"/>
</dbReference>
<dbReference type="PANTHER" id="PTHR47955:SF15">
    <property type="entry name" value="CYTOCHROME P450 71A2-LIKE"/>
    <property type="match status" value="1"/>
</dbReference>
<keyword evidence="6" id="KW-1133">Transmembrane helix</keyword>
<dbReference type="FunFam" id="1.10.630.10:FF:000011">
    <property type="entry name" value="Cytochrome P450 83B1"/>
    <property type="match status" value="1"/>
</dbReference>
<keyword evidence="3 4" id="KW-0408">Iron</keyword>
<comment type="cofactor">
    <cofactor evidence="4">
        <name>heme</name>
        <dbReference type="ChEBI" id="CHEBI:30413"/>
    </cofactor>
</comment>
<evidence type="ECO:0000256" key="3">
    <source>
        <dbReference type="ARBA" id="ARBA00023004"/>
    </source>
</evidence>
<dbReference type="EMBL" id="JAAIUW010000012">
    <property type="protein sequence ID" value="KAF7806015.1"/>
    <property type="molecule type" value="Genomic_DNA"/>
</dbReference>
<evidence type="ECO:0000256" key="1">
    <source>
        <dbReference type="ARBA" id="ARBA00010617"/>
    </source>
</evidence>
<gene>
    <name evidence="7" type="ORF">G2W53_038176</name>
</gene>
<sequence length="511" mass="57745">MATFLQISTLQEISSFWSLQTVLVLLILPIFLFKVFFKWYSNSTTTNNLPPSPPKFPVIGNLHQLGTYPHRTLHSLAQNYGPLMLLHFGKVPVLVVSSADAARDVMKTHDLVFSNRPRRTVADILLYGSKDIAFSQYGEYWRQIRSIGVLHLLSNKNVQSIRGVREEETTIMMENIKHAASQNLEVNLSEEFPTVTNNIICRVALGRKYSGGERGKKFQKLLAEFGEVLGASVVGDYIPWLQWLGHMNGLYNKGNRVAQELDQFFDEVIEEHMNAKGEGQSDDFVDVLLRIQNTNVVGFPIDTTIIKALITDMFAAGTDTTYTVLEWTMTELLRHPRVMKKLQDEIRKVVGSRTHIREEDLVEMHYLKAVLKETLRIHPPIPLLVPRESMQDMKLNGYDIKAGTQVIVNAWAIAHDASIWDHPEEFKPERFLNSSIDFKGKDFELIPFGAGRRGCPGTAFAMAVNEVVVANLVHHFDWALPAGKELDMAETAGITIHKKFPLTAIPSPRKA</sequence>
<dbReference type="InterPro" id="IPR036396">
    <property type="entry name" value="Cyt_P450_sf"/>
</dbReference>
<feature type="transmembrane region" description="Helical" evidence="6">
    <location>
        <begin position="16"/>
        <end position="37"/>
    </location>
</feature>
<dbReference type="Gene3D" id="1.10.630.10">
    <property type="entry name" value="Cytochrome P450"/>
    <property type="match status" value="1"/>
</dbReference>
<keyword evidence="2 4" id="KW-0479">Metal-binding</keyword>
<dbReference type="GO" id="GO:0020037">
    <property type="term" value="F:heme binding"/>
    <property type="evidence" value="ECO:0007669"/>
    <property type="project" value="InterPro"/>
</dbReference>
<dbReference type="InterPro" id="IPR002401">
    <property type="entry name" value="Cyt_P450_E_grp-I"/>
</dbReference>
<dbReference type="Proteomes" id="UP000634136">
    <property type="component" value="Unassembled WGS sequence"/>
</dbReference>
<dbReference type="AlphaFoldDB" id="A0A834W1T7"/>
<dbReference type="GO" id="GO:0004497">
    <property type="term" value="F:monooxygenase activity"/>
    <property type="evidence" value="ECO:0007669"/>
    <property type="project" value="UniProtKB-KW"/>
</dbReference>
<dbReference type="InterPro" id="IPR017972">
    <property type="entry name" value="Cyt_P450_CS"/>
</dbReference>
<dbReference type="GO" id="GO:0016705">
    <property type="term" value="F:oxidoreductase activity, acting on paired donors, with incorporation or reduction of molecular oxygen"/>
    <property type="evidence" value="ECO:0007669"/>
    <property type="project" value="InterPro"/>
</dbReference>
<reference evidence="7" key="1">
    <citation type="submission" date="2020-09" db="EMBL/GenBank/DDBJ databases">
        <title>Genome-Enabled Discovery of Anthraquinone Biosynthesis in Senna tora.</title>
        <authorList>
            <person name="Kang S.-H."/>
            <person name="Pandey R.P."/>
            <person name="Lee C.-M."/>
            <person name="Sim J.-S."/>
            <person name="Jeong J.-T."/>
            <person name="Choi B.-S."/>
            <person name="Jung M."/>
            <person name="Ginzburg D."/>
            <person name="Zhao K."/>
            <person name="Won S.Y."/>
            <person name="Oh T.-J."/>
            <person name="Yu Y."/>
            <person name="Kim N.-H."/>
            <person name="Lee O.R."/>
            <person name="Lee T.-H."/>
            <person name="Bashyal P."/>
            <person name="Kim T.-S."/>
            <person name="Lee W.-H."/>
            <person name="Kawkins C."/>
            <person name="Kim C.-K."/>
            <person name="Kim J.S."/>
            <person name="Ahn B.O."/>
            <person name="Rhee S.Y."/>
            <person name="Sohng J.K."/>
        </authorList>
    </citation>
    <scope>NUCLEOTIDE SEQUENCE</scope>
    <source>
        <tissue evidence="7">Leaf</tissue>
    </source>
</reference>